<keyword evidence="5" id="KW-0418">Kinase</keyword>
<keyword evidence="3" id="KW-0808">Transferase</keyword>
<feature type="region of interest" description="Disordered" evidence="8">
    <location>
        <begin position="551"/>
        <end position="585"/>
    </location>
</feature>
<evidence type="ECO:0000256" key="4">
    <source>
        <dbReference type="ARBA" id="ARBA00022741"/>
    </source>
</evidence>
<reference evidence="10" key="1">
    <citation type="submission" date="2016-06" db="EMBL/GenBank/DDBJ databases">
        <authorList>
            <person name="Cuomo C."/>
            <person name="Litvintseva A."/>
            <person name="Heitman J."/>
            <person name="Chen Y."/>
            <person name="Sun S."/>
            <person name="Springer D."/>
            <person name="Dromer F."/>
            <person name="Young S."/>
            <person name="Zeng Q."/>
            <person name="Chapman S."/>
            <person name="Gujja S."/>
            <person name="Saif S."/>
            <person name="Birren B."/>
        </authorList>
    </citation>
    <scope>NUCLEOTIDE SEQUENCE</scope>
    <source>
        <strain evidence="10">CBS 7841</strain>
    </source>
</reference>
<dbReference type="KEGG" id="cdep:91088761"/>
<evidence type="ECO:0000256" key="2">
    <source>
        <dbReference type="ARBA" id="ARBA00022527"/>
    </source>
</evidence>
<sequence length="1662" mass="181860">MSHYSQLSIGSGTASAGPSTPSLPRRPQGGRRRGVIPGLFIANPDNSDEDGSPPRTGNQRSPSLAGASPVNIALSTSRRGIGEMSISHAASPSSSVTERGHIPFPSVPAPQPSPLPSISAFPSPQPFISSPSSRPSSYGHSTPEISPVPPQPPPQPQRHLHRAFTTPVPDQFQRPPYETHPTSASGSNIYTNIAHSPTRALPPLPSPVQQSPQHTHSPAVLRSQTYCIPQASGPSQQSNSAENLDYYGLKLTLDDDVDPETRALLKQLQKEEEEEQKKKEDDCRRQLEQDEELAKREQQNERDIWEMMQRLDMERSQREQAQIAEDEARVRELEAEQRQREQQQRVEAARVALEAEQREVEQRQRGQQSRIHAFAQERKNKQLYFSQQAKMGVPIEDTTATWDATLSMDSSGGGSSSLRRRSEGRVPLIQIPTPRPSGTQPTPLSIRQNSQPYSPNHYQESFVPRHPSTYSQYGEPSYAQDRLKDPHLQQATGRMPSSGQIAQNVSPRPDLRRVRHPFSYVPQELNSDHFQIPVANPASTMDQWRSKNGSHVVIPGTPNSESTIRPSRSTTIDNNDSSSGDTATAGQYSRKLQEMMTQLENGAANGTIRPAKTEDEEEEATLFLPTPVKTPEQPPSTSRPAALPPLPSKPNLIVDTSLHRPPISHFSTMQSASTPSDSATESEDTGDGGLEFEGSGVRRGKSFARPKDPNQWNFRPEPEQLYKDLDRVFPQIDLDQPIVQGGELTPSTPGLNSPSRVETSSGLPLPAGAAPGRQGGPQAGSGPLGRSAPSNYASPAPPGSFSRIKFNDSERRRSIRVVADSAFRRNLQRQSARYEMTRPGVPAMPVMSGHGKPMFDGRNDEQKKQGSRWSSSMWDHKLVEVTKFAQVHGKGEESIPESPAAENKPGTVTWIKGELIGKGSYGRVYIALNVTTGDMMAVKQVELPVSEIDRNDQRQQGMVKALRDEIELLKGLEHKNIVAYLGYETSPEYLSIFLEYVPGGTIASIYRTPNQARFEPQLVRFFTEQILEGLAYLHSKNIWHRDLKGDNILVDGQGICKISDFGISKQTADAYDSAGQATAMKGSVFWMAPEVLQSSNEQSYSGKVDIWSLGCVVIEMWTGQRPWGDMEVIAAMFELFSKRSRPPLPPDIILSPVALDFLNQCLATNPHDRPVAIDLLRHEFIKDGDLNWTFKNSKIGKATGICKAASFIWVLYDHPDKTRQVSLARAQDCVVGWNGVGQAFPTLRKQLEMSFPGIVDAPVAMSRRQSYHARLLAPSPENGALPLDTSSTSRSGAVSSRSSYRNSVVRVSSPLRRQVDGEDEESSSEEEGQQKVSQKAASFIGVGGLLSPPSSPEKQNKTLSTSATQRGKPCKRQCSMDSQTWSPKSRQLSHDSPISPIKIAPTRRASVRNPGLWADSITLPASVKTASVPELDIADPSAPKFSRSRLKKSSVVMPLSAKTSSSSSIKSRISLFSSPDGSFSSLTSSCSGTDVACRPSQRSQTSRPMSLPSQDRLAALTESRRLESHSQVGLETSELTPPCPSFMQRVDSAASVVSHDSNTSMESMTSGSSMQASSLDSCEPITEEPVQIREVSAASLGEPERAAGIEGISGTKPGGDVSVDGGSVNHVKSGKKRGRGILQRIVKALKLDRKTPMMKASRRESL</sequence>
<evidence type="ECO:0000256" key="6">
    <source>
        <dbReference type="ARBA" id="ARBA00022840"/>
    </source>
</evidence>
<feature type="compositionally biased region" description="Polar residues" evidence="8">
    <location>
        <begin position="665"/>
        <end position="679"/>
    </location>
</feature>
<feature type="compositionally biased region" description="Basic and acidic residues" evidence="8">
    <location>
        <begin position="275"/>
        <end position="302"/>
    </location>
</feature>
<feature type="region of interest" description="Disordered" evidence="8">
    <location>
        <begin position="1273"/>
        <end position="1396"/>
    </location>
</feature>
<dbReference type="InterPro" id="IPR017441">
    <property type="entry name" value="Protein_kinase_ATP_BS"/>
</dbReference>
<keyword evidence="2" id="KW-0723">Serine/threonine-protein kinase</keyword>
<dbReference type="Gene3D" id="1.10.510.10">
    <property type="entry name" value="Transferase(Phosphotransferase) domain 1"/>
    <property type="match status" value="1"/>
</dbReference>
<evidence type="ECO:0000256" key="8">
    <source>
        <dbReference type="SAM" id="MobiDB-lite"/>
    </source>
</evidence>
<dbReference type="SUPFAM" id="SSF56112">
    <property type="entry name" value="Protein kinase-like (PK-like)"/>
    <property type="match status" value="1"/>
</dbReference>
<evidence type="ECO:0000313" key="11">
    <source>
        <dbReference type="Proteomes" id="UP000094043"/>
    </source>
</evidence>
<dbReference type="InterPro" id="IPR000719">
    <property type="entry name" value="Prot_kinase_dom"/>
</dbReference>
<feature type="domain" description="Protein kinase" evidence="9">
    <location>
        <begin position="910"/>
        <end position="1181"/>
    </location>
</feature>
<feature type="binding site" evidence="7">
    <location>
        <position position="939"/>
    </location>
    <ligand>
        <name>ATP</name>
        <dbReference type="ChEBI" id="CHEBI:30616"/>
    </ligand>
</feature>
<name>A0AAJ8JVX5_9TREE</name>
<organism evidence="10 11">
    <name type="scientific">Cryptococcus depauperatus CBS 7841</name>
    <dbReference type="NCBI Taxonomy" id="1295531"/>
    <lineage>
        <taxon>Eukaryota</taxon>
        <taxon>Fungi</taxon>
        <taxon>Dikarya</taxon>
        <taxon>Basidiomycota</taxon>
        <taxon>Agaricomycotina</taxon>
        <taxon>Tremellomycetes</taxon>
        <taxon>Tremellales</taxon>
        <taxon>Cryptococcaceae</taxon>
        <taxon>Cryptococcus</taxon>
    </lineage>
</organism>
<dbReference type="PANTHER" id="PTHR11584:SF369">
    <property type="entry name" value="MITOGEN-ACTIVATED PROTEIN KINASE KINASE KINASE 19-RELATED"/>
    <property type="match status" value="1"/>
</dbReference>
<reference evidence="10" key="2">
    <citation type="journal article" date="2022" name="Elife">
        <title>Obligate sexual reproduction of a homothallic fungus closely related to the Cryptococcus pathogenic species complex.</title>
        <authorList>
            <person name="Passer A.R."/>
            <person name="Clancey S.A."/>
            <person name="Shea T."/>
            <person name="David-Palma M."/>
            <person name="Averette A.F."/>
            <person name="Boekhout T."/>
            <person name="Porcel B.M."/>
            <person name="Nowrousian M."/>
            <person name="Cuomo C.A."/>
            <person name="Sun S."/>
            <person name="Heitman J."/>
            <person name="Coelho M.A."/>
        </authorList>
    </citation>
    <scope>NUCLEOTIDE SEQUENCE</scope>
    <source>
        <strain evidence="10">CBS 7841</strain>
    </source>
</reference>
<accession>A0AAJ8JVX5</accession>
<evidence type="ECO:0000256" key="3">
    <source>
        <dbReference type="ARBA" id="ARBA00022679"/>
    </source>
</evidence>
<feature type="compositionally biased region" description="Low complexity" evidence="8">
    <location>
        <begin position="1614"/>
        <end position="1624"/>
    </location>
</feature>
<feature type="compositionally biased region" description="Gly residues" evidence="8">
    <location>
        <begin position="773"/>
        <end position="783"/>
    </location>
</feature>
<protein>
    <recommendedName>
        <fullName evidence="9">Protein kinase domain-containing protein</fullName>
    </recommendedName>
</protein>
<reference evidence="10" key="3">
    <citation type="submission" date="2024-01" db="EMBL/GenBank/DDBJ databases">
        <authorList>
            <person name="Coelho M.A."/>
            <person name="David-Palma M."/>
            <person name="Shea T."/>
            <person name="Sun S."/>
            <person name="Cuomo C.A."/>
            <person name="Heitman J."/>
        </authorList>
    </citation>
    <scope>NUCLEOTIDE SEQUENCE</scope>
    <source>
        <strain evidence="10">CBS 7841</strain>
    </source>
</reference>
<feature type="region of interest" description="Disordered" evidence="8">
    <location>
        <begin position="1484"/>
        <end position="1510"/>
    </location>
</feature>
<dbReference type="SMART" id="SM00220">
    <property type="entry name" value="S_TKc"/>
    <property type="match status" value="1"/>
</dbReference>
<dbReference type="GO" id="GO:0004709">
    <property type="term" value="F:MAP kinase kinase kinase activity"/>
    <property type="evidence" value="ECO:0007669"/>
    <property type="project" value="UniProtKB-ARBA"/>
</dbReference>
<dbReference type="GO" id="GO:0000196">
    <property type="term" value="P:cell integrity MAPK cascade"/>
    <property type="evidence" value="ECO:0007669"/>
    <property type="project" value="UniProtKB-ARBA"/>
</dbReference>
<feature type="compositionally biased region" description="Polar residues" evidence="8">
    <location>
        <begin position="436"/>
        <end position="454"/>
    </location>
</feature>
<dbReference type="EMBL" id="CP143788">
    <property type="protein sequence ID" value="WVN89329.1"/>
    <property type="molecule type" value="Genomic_DNA"/>
</dbReference>
<feature type="compositionally biased region" description="Polar residues" evidence="8">
    <location>
        <begin position="222"/>
        <end position="241"/>
    </location>
</feature>
<evidence type="ECO:0000256" key="1">
    <source>
        <dbReference type="ARBA" id="ARBA00006529"/>
    </source>
</evidence>
<dbReference type="Pfam" id="PF00069">
    <property type="entry name" value="Pkinase"/>
    <property type="match status" value="1"/>
</dbReference>
<dbReference type="FunFam" id="1.10.510.10:FF:000182">
    <property type="entry name" value="MAP kinase kinase kinase mkh1"/>
    <property type="match status" value="1"/>
</dbReference>
<dbReference type="FunFam" id="3.30.200.20:FF:000387">
    <property type="entry name" value="Serine/threonine-protein kinase STE11"/>
    <property type="match status" value="1"/>
</dbReference>
<dbReference type="PROSITE" id="PS00108">
    <property type="entry name" value="PROTEIN_KINASE_ST"/>
    <property type="match status" value="1"/>
</dbReference>
<evidence type="ECO:0000256" key="7">
    <source>
        <dbReference type="PROSITE-ProRule" id="PRU10141"/>
    </source>
</evidence>
<feature type="region of interest" description="Disordered" evidence="8">
    <location>
        <begin position="1"/>
        <end position="241"/>
    </location>
</feature>
<feature type="region of interest" description="Disordered" evidence="8">
    <location>
        <begin position="602"/>
        <end position="650"/>
    </location>
</feature>
<comment type="similarity">
    <text evidence="1">Belongs to the protein kinase superfamily. STE Ser/Thr protein kinase family. MAP kinase kinase kinase subfamily.</text>
</comment>
<evidence type="ECO:0000313" key="10">
    <source>
        <dbReference type="EMBL" id="WVN89329.1"/>
    </source>
</evidence>
<proteinExistence type="inferred from homology"/>
<keyword evidence="6 7" id="KW-0067">ATP-binding</keyword>
<feature type="compositionally biased region" description="Acidic residues" evidence="8">
    <location>
        <begin position="1317"/>
        <end position="1327"/>
    </location>
</feature>
<feature type="compositionally biased region" description="Low complexity" evidence="8">
    <location>
        <begin position="116"/>
        <end position="137"/>
    </location>
</feature>
<dbReference type="PANTHER" id="PTHR11584">
    <property type="entry name" value="SERINE/THREONINE PROTEIN KINASE"/>
    <property type="match status" value="1"/>
</dbReference>
<gene>
    <name evidence="10" type="ORF">L203_104551</name>
</gene>
<feature type="compositionally biased region" description="Polar residues" evidence="8">
    <location>
        <begin position="1496"/>
        <end position="1509"/>
    </location>
</feature>
<dbReference type="GeneID" id="91088761"/>
<evidence type="ECO:0000256" key="5">
    <source>
        <dbReference type="ARBA" id="ARBA00022777"/>
    </source>
</evidence>
<feature type="compositionally biased region" description="Pro residues" evidence="8">
    <location>
        <begin position="146"/>
        <end position="156"/>
    </location>
</feature>
<feature type="region of interest" description="Disordered" evidence="8">
    <location>
        <begin position="662"/>
        <end position="719"/>
    </location>
</feature>
<feature type="region of interest" description="Disordered" evidence="8">
    <location>
        <begin position="265"/>
        <end position="302"/>
    </location>
</feature>
<dbReference type="InterPro" id="IPR008271">
    <property type="entry name" value="Ser/Thr_kinase_AS"/>
</dbReference>
<dbReference type="PROSITE" id="PS50011">
    <property type="entry name" value="PROTEIN_KINASE_DOM"/>
    <property type="match status" value="1"/>
</dbReference>
<dbReference type="RefSeq" id="XP_066070029.1">
    <property type="nucleotide sequence ID" value="XM_066213932.1"/>
</dbReference>
<feature type="compositionally biased region" description="Polar residues" evidence="8">
    <location>
        <begin position="1"/>
        <end position="20"/>
    </location>
</feature>
<feature type="compositionally biased region" description="Polar residues" evidence="8">
    <location>
        <begin position="745"/>
        <end position="760"/>
    </location>
</feature>
<feature type="region of interest" description="Disordered" evidence="8">
    <location>
        <begin position="1604"/>
        <end position="1633"/>
    </location>
</feature>
<feature type="compositionally biased region" description="Low complexity" evidence="8">
    <location>
        <begin position="85"/>
        <end position="95"/>
    </location>
</feature>
<dbReference type="GO" id="GO:0005524">
    <property type="term" value="F:ATP binding"/>
    <property type="evidence" value="ECO:0007669"/>
    <property type="project" value="UniProtKB-UniRule"/>
</dbReference>
<dbReference type="Proteomes" id="UP000094043">
    <property type="component" value="Chromosome 5"/>
</dbReference>
<feature type="compositionally biased region" description="Low complexity" evidence="8">
    <location>
        <begin position="761"/>
        <end position="772"/>
    </location>
</feature>
<feature type="region of interest" description="Disordered" evidence="8">
    <location>
        <begin position="429"/>
        <end position="454"/>
    </location>
</feature>
<feature type="compositionally biased region" description="Polar residues" evidence="8">
    <location>
        <begin position="1375"/>
        <end position="1392"/>
    </location>
</feature>
<dbReference type="PROSITE" id="PS00107">
    <property type="entry name" value="PROTEIN_KINASE_ATP"/>
    <property type="match status" value="1"/>
</dbReference>
<feature type="region of interest" description="Disordered" evidence="8">
    <location>
        <begin position="739"/>
        <end position="807"/>
    </location>
</feature>
<feature type="compositionally biased region" description="Pro residues" evidence="8">
    <location>
        <begin position="105"/>
        <end position="115"/>
    </location>
</feature>
<keyword evidence="4 7" id="KW-0547">Nucleotide-binding</keyword>
<feature type="compositionally biased region" description="Polar residues" evidence="8">
    <location>
        <begin position="180"/>
        <end position="195"/>
    </location>
</feature>
<feature type="compositionally biased region" description="Polar residues" evidence="8">
    <location>
        <begin position="557"/>
        <end position="585"/>
    </location>
</feature>
<feature type="compositionally biased region" description="Low complexity" evidence="8">
    <location>
        <begin position="1286"/>
        <end position="1309"/>
    </location>
</feature>
<keyword evidence="11" id="KW-1185">Reference proteome</keyword>
<dbReference type="InterPro" id="IPR011009">
    <property type="entry name" value="Kinase-like_dom_sf"/>
</dbReference>
<evidence type="ECO:0000259" key="9">
    <source>
        <dbReference type="PROSITE" id="PS50011"/>
    </source>
</evidence>